<dbReference type="RefSeq" id="WP_055182399.1">
    <property type="nucleotide sequence ID" value="NZ_CABIWY010000019.1"/>
</dbReference>
<dbReference type="Pfam" id="PF13408">
    <property type="entry name" value="Zn_ribbon_recom"/>
    <property type="match status" value="1"/>
</dbReference>
<dbReference type="GeneID" id="97189113"/>
<organism evidence="3 4">
    <name type="scientific">Dorea longicatena</name>
    <dbReference type="NCBI Taxonomy" id="88431"/>
    <lineage>
        <taxon>Bacteria</taxon>
        <taxon>Bacillati</taxon>
        <taxon>Bacillota</taxon>
        <taxon>Clostridia</taxon>
        <taxon>Lachnospirales</taxon>
        <taxon>Lachnospiraceae</taxon>
        <taxon>Dorea</taxon>
    </lineage>
</organism>
<dbReference type="GO" id="GO:0000150">
    <property type="term" value="F:DNA strand exchange activity"/>
    <property type="evidence" value="ECO:0007669"/>
    <property type="project" value="InterPro"/>
</dbReference>
<evidence type="ECO:0000259" key="2">
    <source>
        <dbReference type="PROSITE" id="PS51737"/>
    </source>
</evidence>
<reference evidence="3 4" key="1">
    <citation type="submission" date="2015-09" db="EMBL/GenBank/DDBJ databases">
        <authorList>
            <consortium name="Pathogen Informatics"/>
        </authorList>
    </citation>
    <scope>NUCLEOTIDE SEQUENCE [LARGE SCALE GENOMIC DNA]</scope>
    <source>
        <strain evidence="3 4">2789STDY5608866</strain>
    </source>
</reference>
<dbReference type="Pfam" id="PF14287">
    <property type="entry name" value="DUF4368"/>
    <property type="match status" value="1"/>
</dbReference>
<dbReference type="PROSITE" id="PS51737">
    <property type="entry name" value="RECOMBINASE_DNA_BIND"/>
    <property type="match status" value="1"/>
</dbReference>
<dbReference type="Gene3D" id="3.90.1750.20">
    <property type="entry name" value="Putative Large Serine Recombinase, Chain B, Domain 2"/>
    <property type="match status" value="1"/>
</dbReference>
<dbReference type="AlphaFoldDB" id="A0A174DV08"/>
<dbReference type="GO" id="GO:0003677">
    <property type="term" value="F:DNA binding"/>
    <property type="evidence" value="ECO:0007669"/>
    <property type="project" value="InterPro"/>
</dbReference>
<feature type="domain" description="Recombinase" evidence="2">
    <location>
        <begin position="190"/>
        <end position="331"/>
    </location>
</feature>
<gene>
    <name evidence="3" type="ORF">ERS852423_02778</name>
</gene>
<dbReference type="InterPro" id="IPR050639">
    <property type="entry name" value="SSR_resolvase"/>
</dbReference>
<dbReference type="Gene3D" id="3.40.50.1390">
    <property type="entry name" value="Resolvase, N-terminal catalytic domain"/>
    <property type="match status" value="1"/>
</dbReference>
<dbReference type="PROSITE" id="PS51736">
    <property type="entry name" value="RECOMBINASES_3"/>
    <property type="match status" value="1"/>
</dbReference>
<dbReference type="InterPro" id="IPR036162">
    <property type="entry name" value="Resolvase-like_N_sf"/>
</dbReference>
<dbReference type="InterPro" id="IPR025378">
    <property type="entry name" value="DUF4368"/>
</dbReference>
<evidence type="ECO:0000313" key="3">
    <source>
        <dbReference type="EMBL" id="CUO27720.1"/>
    </source>
</evidence>
<evidence type="ECO:0000313" key="4">
    <source>
        <dbReference type="Proteomes" id="UP000095439"/>
    </source>
</evidence>
<evidence type="ECO:0000259" key="1">
    <source>
        <dbReference type="PROSITE" id="PS51736"/>
    </source>
</evidence>
<feature type="domain" description="Resolvase/invertase-type recombinase catalytic" evidence="1">
    <location>
        <begin position="32"/>
        <end position="182"/>
    </location>
</feature>
<dbReference type="InterPro" id="IPR038109">
    <property type="entry name" value="DNA_bind_recomb_sf"/>
</dbReference>
<dbReference type="InterPro" id="IPR006119">
    <property type="entry name" value="Resolv_N"/>
</dbReference>
<dbReference type="Proteomes" id="UP000095439">
    <property type="component" value="Unassembled WGS sequence"/>
</dbReference>
<dbReference type="Pfam" id="PF07508">
    <property type="entry name" value="Recombinase"/>
    <property type="match status" value="1"/>
</dbReference>
<sequence length="566" mass="66561">MARKSRKVDYVNVGNKENLVTEAENQCEKVSHAALYARLSYESEKNRERNTIETQMVLLHNFVKEQKDIVVAKEYYDISKTGTNFERDGFNEMMQDIKEGNIDCVIVKDLSRLGRNYVEAGSYIERVFPFFNVRFISVNDHYDSFRDDISLLISMSNVYNEFYSRDLAKKIRSSYRTSWANGEFPSGQMAYGYEKDKDNPHQLIPDPVAAPVVKKIFQYFIDGMTYAEIARKLNADGYLCPKAYKLDKAGKANEKSAAWTWSGGTVHKILENQYYAGDSVHNQFTNDSWAAQRQKMNQKEEWIIIKNTHEALVSRKDFDEVQEKIGHIVKRVNEARKSNGNNVRDFNFFKQKIVCADCGKTMYLYGKTKGNHRRFYCGNNKLHGKCTPHSITDLEVNDYVLRVIRAHINVYVENVDLIRRLNQRQESIKKYDVFNREIKKCRKELEKVAVHRERLFEDYVCRIIDAEQYETFSKQDAETEKEIQNNMEILLKHQVGYEKNFHTEEEWETLINKYRNTRTLTKEMVNAFVEKIEIHESGSITVRLVYDDMLEELRKYAKEREAELCQ</sequence>
<dbReference type="EMBL" id="CYYY01000019">
    <property type="protein sequence ID" value="CUO27720.1"/>
    <property type="molecule type" value="Genomic_DNA"/>
</dbReference>
<dbReference type="PANTHER" id="PTHR30461">
    <property type="entry name" value="DNA-INVERTASE FROM LAMBDOID PROPHAGE"/>
    <property type="match status" value="1"/>
</dbReference>
<dbReference type="InterPro" id="IPR011109">
    <property type="entry name" value="DNA_bind_recombinase_dom"/>
</dbReference>
<dbReference type="InterPro" id="IPR025827">
    <property type="entry name" value="Zn_ribbon_recom_dom"/>
</dbReference>
<dbReference type="Pfam" id="PF00239">
    <property type="entry name" value="Resolvase"/>
    <property type="match status" value="1"/>
</dbReference>
<dbReference type="SUPFAM" id="SSF53041">
    <property type="entry name" value="Resolvase-like"/>
    <property type="match status" value="1"/>
</dbReference>
<protein>
    <submittedName>
        <fullName evidence="3">Recombinase</fullName>
    </submittedName>
</protein>
<accession>A0A174DV08</accession>
<proteinExistence type="predicted"/>
<dbReference type="PANTHER" id="PTHR30461:SF23">
    <property type="entry name" value="DNA RECOMBINASE-RELATED"/>
    <property type="match status" value="1"/>
</dbReference>
<dbReference type="SMART" id="SM00857">
    <property type="entry name" value="Resolvase"/>
    <property type="match status" value="1"/>
</dbReference>
<name>A0A174DV08_9FIRM</name>